<protein>
    <submittedName>
        <fullName evidence="1">Uncharacterized protein</fullName>
    </submittedName>
</protein>
<evidence type="ECO:0000313" key="1">
    <source>
        <dbReference type="EMBL" id="CCO44180.1"/>
    </source>
</evidence>
<dbReference type="Proteomes" id="UP000018211">
    <property type="component" value="Unassembled WGS sequence"/>
</dbReference>
<gene>
    <name evidence="1" type="ORF">VIBNISOn1_1050006</name>
</gene>
<dbReference type="EMBL" id="CAOF01000008">
    <property type="protein sequence ID" value="CCO44180.1"/>
    <property type="molecule type" value="Genomic_DNA"/>
</dbReference>
<name>A0AAV2VHK7_9VIBR</name>
<sequence>MFYKLAELSRNETVLIGFTHSTSMEQAT</sequence>
<accession>A0AAV2VHK7</accession>
<evidence type="ECO:0000313" key="2">
    <source>
        <dbReference type="Proteomes" id="UP000018211"/>
    </source>
</evidence>
<dbReference type="AlphaFoldDB" id="A0AAV2VHK7"/>
<reference evidence="1 2" key="1">
    <citation type="journal article" date="2013" name="ISME J.">
        <title>Comparative genomics of pathogenic lineages of Vibrio nigripulchritudo identifies virulence-associated traits.</title>
        <authorList>
            <person name="Goudenege D."/>
            <person name="Labreuche Y."/>
            <person name="Krin E."/>
            <person name="Ansquer D."/>
            <person name="Mangenot S."/>
            <person name="Calteau A."/>
            <person name="Medigue C."/>
            <person name="Mazel D."/>
            <person name="Polz M.F."/>
            <person name="Le Roux F."/>
        </authorList>
    </citation>
    <scope>NUCLEOTIDE SEQUENCE [LARGE SCALE GENOMIC DNA]</scope>
    <source>
        <strain evidence="1 2">SOn1</strain>
    </source>
</reference>
<organism evidence="1 2">
    <name type="scientific">Vibrio nigripulchritudo SOn1</name>
    <dbReference type="NCBI Taxonomy" id="1238450"/>
    <lineage>
        <taxon>Bacteria</taxon>
        <taxon>Pseudomonadati</taxon>
        <taxon>Pseudomonadota</taxon>
        <taxon>Gammaproteobacteria</taxon>
        <taxon>Vibrionales</taxon>
        <taxon>Vibrionaceae</taxon>
        <taxon>Vibrio</taxon>
    </lineage>
</organism>
<proteinExistence type="predicted"/>
<comment type="caution">
    <text evidence="1">The sequence shown here is derived from an EMBL/GenBank/DDBJ whole genome shotgun (WGS) entry which is preliminary data.</text>
</comment>